<keyword evidence="2" id="KW-1185">Reference proteome</keyword>
<organism evidence="1 2">
    <name type="scientific">Pyropia yezoensis</name>
    <name type="common">Susabi-nori</name>
    <name type="synonym">Porphyra yezoensis</name>
    <dbReference type="NCBI Taxonomy" id="2788"/>
    <lineage>
        <taxon>Eukaryota</taxon>
        <taxon>Rhodophyta</taxon>
        <taxon>Bangiophyceae</taxon>
        <taxon>Bangiales</taxon>
        <taxon>Bangiaceae</taxon>
        <taxon>Pyropia</taxon>
    </lineage>
</organism>
<gene>
    <name evidence="1" type="ORF">I4F81_004089</name>
</gene>
<evidence type="ECO:0000313" key="2">
    <source>
        <dbReference type="Proteomes" id="UP000798662"/>
    </source>
</evidence>
<protein>
    <submittedName>
        <fullName evidence="1">Uncharacterized protein</fullName>
    </submittedName>
</protein>
<sequence length="348" mass="33388">MPPPGGGGLPSLDGATFDAVLVGTDLPQALLAAALSLAGRSVLHVDAGDGYGGGWATRPLSDWQAALETTAGAAASTAASTAAGGTAPRAPAEPPLAAPALPALFERFGPGAAVVPTPHLVVGAFPPPRLNAWPPPAPAAVDVPPAVSVNVDGVVTHHANGGSPRAPPLLAPTTSSAAATPLAAASARVAPLLAAGVPAAAVGRIFLDQLPRPLLGAGALVPLLQSTSAGHYVEFVAVDAASAGGVGGASSGGGRPPLSAVAGVAAVRRTVASMAALAIPTALLLPRYGTGELPQAFARVAAVHGAVYALRTGVAGVIVGEGAVSDSVAGSEQAAFAAAIASTVSPRT</sequence>
<accession>A0ACC3BUE7</accession>
<name>A0ACC3BUE7_PYRYE</name>
<dbReference type="EMBL" id="CM020618">
    <property type="protein sequence ID" value="KAK1861505.1"/>
    <property type="molecule type" value="Genomic_DNA"/>
</dbReference>
<reference evidence="1" key="1">
    <citation type="submission" date="2019-11" db="EMBL/GenBank/DDBJ databases">
        <title>Nori genome reveals adaptations in red seaweeds to the harsh intertidal environment.</title>
        <authorList>
            <person name="Wang D."/>
            <person name="Mao Y."/>
        </authorList>
    </citation>
    <scope>NUCLEOTIDE SEQUENCE</scope>
    <source>
        <tissue evidence="1">Gametophyte</tissue>
    </source>
</reference>
<evidence type="ECO:0000313" key="1">
    <source>
        <dbReference type="EMBL" id="KAK1861505.1"/>
    </source>
</evidence>
<proteinExistence type="predicted"/>
<comment type="caution">
    <text evidence="1">The sequence shown here is derived from an EMBL/GenBank/DDBJ whole genome shotgun (WGS) entry which is preliminary data.</text>
</comment>
<dbReference type="Proteomes" id="UP000798662">
    <property type="component" value="Chromosome 1"/>
</dbReference>